<dbReference type="SUPFAM" id="SSF48452">
    <property type="entry name" value="TPR-like"/>
    <property type="match status" value="1"/>
</dbReference>
<dbReference type="InterPro" id="IPR038906">
    <property type="entry name" value="TTC36"/>
</dbReference>
<protein>
    <submittedName>
        <fullName evidence="2">Tetratricopeptide repeat protein 36</fullName>
    </submittedName>
</protein>
<dbReference type="SMART" id="SM00028">
    <property type="entry name" value="TPR"/>
    <property type="match status" value="2"/>
</dbReference>
<dbReference type="EMBL" id="JADGJQ010000001">
    <property type="protein sequence ID" value="KAJ3185534.1"/>
    <property type="molecule type" value="Genomic_DNA"/>
</dbReference>
<evidence type="ECO:0000313" key="3">
    <source>
        <dbReference type="Proteomes" id="UP001212152"/>
    </source>
</evidence>
<organism evidence="2 3">
    <name type="scientific">Geranomyces variabilis</name>
    <dbReference type="NCBI Taxonomy" id="109894"/>
    <lineage>
        <taxon>Eukaryota</taxon>
        <taxon>Fungi</taxon>
        <taxon>Fungi incertae sedis</taxon>
        <taxon>Chytridiomycota</taxon>
        <taxon>Chytridiomycota incertae sedis</taxon>
        <taxon>Chytridiomycetes</taxon>
        <taxon>Spizellomycetales</taxon>
        <taxon>Powellomycetaceae</taxon>
        <taxon>Geranomyces</taxon>
    </lineage>
</organism>
<proteinExistence type="inferred from homology"/>
<comment type="similarity">
    <text evidence="1">Belongs to the TTC36 family.</text>
</comment>
<reference evidence="2" key="1">
    <citation type="submission" date="2020-05" db="EMBL/GenBank/DDBJ databases">
        <title>Phylogenomic resolution of chytrid fungi.</title>
        <authorList>
            <person name="Stajich J.E."/>
            <person name="Amses K."/>
            <person name="Simmons R."/>
            <person name="Seto K."/>
            <person name="Myers J."/>
            <person name="Bonds A."/>
            <person name="Quandt C.A."/>
            <person name="Barry K."/>
            <person name="Liu P."/>
            <person name="Grigoriev I."/>
            <person name="Longcore J.E."/>
            <person name="James T.Y."/>
        </authorList>
    </citation>
    <scope>NUCLEOTIDE SEQUENCE</scope>
    <source>
        <strain evidence="2">JEL0379</strain>
    </source>
</reference>
<comment type="caution">
    <text evidence="2">The sequence shown here is derived from an EMBL/GenBank/DDBJ whole genome shotgun (WGS) entry which is preliminary data.</text>
</comment>
<evidence type="ECO:0000256" key="1">
    <source>
        <dbReference type="ARBA" id="ARBA00006995"/>
    </source>
</evidence>
<evidence type="ECO:0000313" key="2">
    <source>
        <dbReference type="EMBL" id="KAJ3185534.1"/>
    </source>
</evidence>
<dbReference type="Proteomes" id="UP001212152">
    <property type="component" value="Unassembled WGS sequence"/>
</dbReference>
<accession>A0AAD5XW46</accession>
<dbReference type="InterPro" id="IPR019734">
    <property type="entry name" value="TPR_rpt"/>
</dbReference>
<dbReference type="Gene3D" id="1.25.40.10">
    <property type="entry name" value="Tetratricopeptide repeat domain"/>
    <property type="match status" value="1"/>
</dbReference>
<gene>
    <name evidence="2" type="primary">TTC36</name>
    <name evidence="2" type="ORF">HDU87_000157</name>
</gene>
<dbReference type="PANTHER" id="PTHR21405:SF0">
    <property type="entry name" value="TETRATRICOPEPTIDE REPEAT PROTEIN 36"/>
    <property type="match status" value="1"/>
</dbReference>
<dbReference type="AlphaFoldDB" id="A0AAD5XW46"/>
<dbReference type="PANTHER" id="PTHR21405">
    <property type="entry name" value="CDNA SEQUENCE BC021608"/>
    <property type="match status" value="1"/>
</dbReference>
<keyword evidence="3" id="KW-1185">Reference proteome</keyword>
<dbReference type="GO" id="GO:0006570">
    <property type="term" value="P:tyrosine metabolic process"/>
    <property type="evidence" value="ECO:0007669"/>
    <property type="project" value="TreeGrafter"/>
</dbReference>
<dbReference type="InterPro" id="IPR011990">
    <property type="entry name" value="TPR-like_helical_dom_sf"/>
</dbReference>
<name>A0AAD5XW46_9FUNG</name>
<sequence length="182" mass="19712">MSFPIPQISRADEDILNVIFNPGLSLDGVAPPEVRAVEPPVDSQLLERLKALEQEAVCLAEQKDVEKGIAKLDECILLCPEYASAYNNRAQAYRLKGENDKALSDLDLAITHGEGNPPILKQAYTQRAIIRKAQGNEVGAESDFAQGARFGNEIAKAAVKNNPYAKMCNAIVMEAMGKLGTS</sequence>